<organism evidence="2 3">
    <name type="scientific">Rhizobium mesoamericanum STM3625</name>
    <dbReference type="NCBI Taxonomy" id="1211777"/>
    <lineage>
        <taxon>Bacteria</taxon>
        <taxon>Pseudomonadati</taxon>
        <taxon>Pseudomonadota</taxon>
        <taxon>Alphaproteobacteria</taxon>
        <taxon>Hyphomicrobiales</taxon>
        <taxon>Rhizobiaceae</taxon>
        <taxon>Rhizobium/Agrobacterium group</taxon>
        <taxon>Rhizobium</taxon>
    </lineage>
</organism>
<feature type="transmembrane region" description="Helical" evidence="1">
    <location>
        <begin position="44"/>
        <end position="68"/>
    </location>
</feature>
<evidence type="ECO:0000313" key="3">
    <source>
        <dbReference type="Proteomes" id="UP000009319"/>
    </source>
</evidence>
<reference evidence="2 3" key="1">
    <citation type="journal article" date="2013" name="Genome Announc.">
        <title>Draft Genome Sequence of Rhizobium mesoamericanum STM3625, a Nitrogen-Fixing Symbiont of Mimosa pudica Isolated in French Guiana (South America).</title>
        <authorList>
            <person name="Moulin L."/>
            <person name="Mornico D."/>
            <person name="Melkonian R."/>
            <person name="Klonowska A."/>
        </authorList>
    </citation>
    <scope>NUCLEOTIDE SEQUENCE [LARGE SCALE GENOMIC DNA]</scope>
    <source>
        <strain evidence="2 3">STM3625</strain>
    </source>
</reference>
<protein>
    <submittedName>
        <fullName evidence="2">Uncharacterized protein</fullName>
    </submittedName>
</protein>
<evidence type="ECO:0000313" key="2">
    <source>
        <dbReference type="EMBL" id="CCM78038.1"/>
    </source>
</evidence>
<gene>
    <name evidence="2" type="ORF">BN77_1013</name>
</gene>
<proteinExistence type="predicted"/>
<evidence type="ECO:0000256" key="1">
    <source>
        <dbReference type="SAM" id="Phobius"/>
    </source>
</evidence>
<comment type="caution">
    <text evidence="2">The sequence shown here is derived from an EMBL/GenBank/DDBJ whole genome shotgun (WGS) entry which is preliminary data.</text>
</comment>
<dbReference type="Proteomes" id="UP000009319">
    <property type="component" value="Unassembled WGS sequence"/>
</dbReference>
<keyword evidence="1" id="KW-1133">Transmembrane helix</keyword>
<name>K0PWA1_9HYPH</name>
<dbReference type="AlphaFoldDB" id="K0PWA1"/>
<dbReference type="EMBL" id="CANI01000034">
    <property type="protein sequence ID" value="CCM78038.1"/>
    <property type="molecule type" value="Genomic_DNA"/>
</dbReference>
<keyword evidence="1" id="KW-0812">Transmembrane</keyword>
<accession>K0PWA1</accession>
<dbReference type="HOGENOM" id="CLU_2156330_0_0_5"/>
<keyword evidence="3" id="KW-1185">Reference proteome</keyword>
<sequence length="111" mass="12741">MLDSRTEWPAGAGLYCVMKTDDLTVNHSRFQFQPLTNDKDEIEALALSIFGLTFILLLETADAAYPFIREAKYRPARIVIAYPSSTNWITMSWEDGRAHEELTLRFVRPLT</sequence>
<keyword evidence="1" id="KW-0472">Membrane</keyword>